<dbReference type="Gene3D" id="3.40.50.2300">
    <property type="match status" value="1"/>
</dbReference>
<keyword evidence="3" id="KW-0732">Signal</keyword>
<evidence type="ECO:0000313" key="10">
    <source>
        <dbReference type="Proteomes" id="UP001066276"/>
    </source>
</evidence>
<dbReference type="GO" id="GO:0016020">
    <property type="term" value="C:membrane"/>
    <property type="evidence" value="ECO:0007669"/>
    <property type="project" value="UniProtKB-SubCell"/>
</dbReference>
<dbReference type="AlphaFoldDB" id="A0AAV7RP51"/>
<dbReference type="PRINTS" id="PR01051">
    <property type="entry name" value="MTABOTROPC1R"/>
</dbReference>
<gene>
    <name evidence="9" type="ORF">NDU88_007320</name>
</gene>
<accession>A0AAV7RP51</accession>
<dbReference type="InterPro" id="IPR028082">
    <property type="entry name" value="Peripla_BP_I"/>
</dbReference>
<comment type="caution">
    <text evidence="9">The sequence shown here is derived from an EMBL/GenBank/DDBJ whole genome shotgun (WGS) entry which is preliminary data.</text>
</comment>
<keyword evidence="4" id="KW-1133">Transmembrane helix</keyword>
<proteinExistence type="predicted"/>
<reference evidence="9" key="1">
    <citation type="journal article" date="2022" name="bioRxiv">
        <title>Sequencing and chromosome-scale assembly of the giantPleurodeles waltlgenome.</title>
        <authorList>
            <person name="Brown T."/>
            <person name="Elewa A."/>
            <person name="Iarovenko S."/>
            <person name="Subramanian E."/>
            <person name="Araus A.J."/>
            <person name="Petzold A."/>
            <person name="Susuki M."/>
            <person name="Suzuki K.-i.T."/>
            <person name="Hayashi T."/>
            <person name="Toyoda A."/>
            <person name="Oliveira C."/>
            <person name="Osipova E."/>
            <person name="Leigh N.D."/>
            <person name="Simon A."/>
            <person name="Yun M.H."/>
        </authorList>
    </citation>
    <scope>NUCLEOTIDE SEQUENCE</scope>
    <source>
        <strain evidence="9">20211129_DDA</strain>
        <tissue evidence="9">Liver</tissue>
    </source>
</reference>
<protein>
    <recommendedName>
        <fullName evidence="8">Receptor ligand binding region domain-containing protein</fullName>
    </recommendedName>
</protein>
<dbReference type="SUPFAM" id="SSF53822">
    <property type="entry name" value="Periplasmic binding protein-like I"/>
    <property type="match status" value="1"/>
</dbReference>
<dbReference type="InterPro" id="IPR001256">
    <property type="entry name" value="GPCR_3_mGluR1"/>
</dbReference>
<evidence type="ECO:0000256" key="5">
    <source>
        <dbReference type="ARBA" id="ARBA00023136"/>
    </source>
</evidence>
<evidence type="ECO:0000259" key="8">
    <source>
        <dbReference type="Pfam" id="PF01094"/>
    </source>
</evidence>
<feature type="non-terminal residue" evidence="9">
    <location>
        <position position="221"/>
    </location>
</feature>
<dbReference type="InterPro" id="IPR000162">
    <property type="entry name" value="GPCR_3_mtglu_rcpt"/>
</dbReference>
<dbReference type="GO" id="GO:0007216">
    <property type="term" value="P:G protein-coupled glutamate receptor signaling pathway"/>
    <property type="evidence" value="ECO:0007669"/>
    <property type="project" value="UniProtKB-ARBA"/>
</dbReference>
<keyword evidence="10" id="KW-1185">Reference proteome</keyword>
<dbReference type="GO" id="GO:0008066">
    <property type="term" value="F:glutamate receptor activity"/>
    <property type="evidence" value="ECO:0007669"/>
    <property type="project" value="UniProtKB-ARBA"/>
</dbReference>
<evidence type="ECO:0000256" key="3">
    <source>
        <dbReference type="ARBA" id="ARBA00022729"/>
    </source>
</evidence>
<evidence type="ECO:0000256" key="4">
    <source>
        <dbReference type="ARBA" id="ARBA00022989"/>
    </source>
</evidence>
<dbReference type="InterPro" id="IPR050726">
    <property type="entry name" value="mGluR"/>
</dbReference>
<feature type="domain" description="Receptor ligand binding region" evidence="8">
    <location>
        <begin position="4"/>
        <end position="172"/>
    </location>
</feature>
<name>A0AAV7RP51_PLEWA</name>
<organism evidence="9 10">
    <name type="scientific">Pleurodeles waltl</name>
    <name type="common">Iberian ribbed newt</name>
    <dbReference type="NCBI Taxonomy" id="8319"/>
    <lineage>
        <taxon>Eukaryota</taxon>
        <taxon>Metazoa</taxon>
        <taxon>Chordata</taxon>
        <taxon>Craniata</taxon>
        <taxon>Vertebrata</taxon>
        <taxon>Euteleostomi</taxon>
        <taxon>Amphibia</taxon>
        <taxon>Batrachia</taxon>
        <taxon>Caudata</taxon>
        <taxon>Salamandroidea</taxon>
        <taxon>Salamandridae</taxon>
        <taxon>Pleurodelinae</taxon>
        <taxon>Pleurodeles</taxon>
    </lineage>
</organism>
<dbReference type="EMBL" id="JANPWB010000009">
    <property type="protein sequence ID" value="KAJ1154574.1"/>
    <property type="molecule type" value="Genomic_DNA"/>
</dbReference>
<dbReference type="Proteomes" id="UP001066276">
    <property type="component" value="Chromosome 5"/>
</dbReference>
<evidence type="ECO:0000313" key="9">
    <source>
        <dbReference type="EMBL" id="KAJ1154574.1"/>
    </source>
</evidence>
<sequence>MPRSDGWADRDEVIEGYEAEANGGITIKLQSEEVMSFDEYFLGLRLDTNTRNPWFKEFWQHRFQCRIPGHPQENRNVKKICKGNESLEENYVQDSKMGFVINAIYAMAHGLHNMHLALCPGHIGLCDAMNPIDGSKLLEFLIKTSFRGISGKQVWFDENGDSPGRYDIMNLQYIEPSNYDYVLIGTWHEGQLHINDLKIQMNKSGMVRSVCSDPCSKGQIK</sequence>
<keyword evidence="7" id="KW-0325">Glycoprotein</keyword>
<dbReference type="Pfam" id="PF01094">
    <property type="entry name" value="ANF_receptor"/>
    <property type="match status" value="1"/>
</dbReference>
<evidence type="ECO:0000256" key="2">
    <source>
        <dbReference type="ARBA" id="ARBA00022692"/>
    </source>
</evidence>
<comment type="subcellular location">
    <subcellularLocation>
        <location evidence="1">Membrane</location>
    </subcellularLocation>
</comment>
<keyword evidence="6" id="KW-1015">Disulfide bond</keyword>
<dbReference type="PANTHER" id="PTHR24060">
    <property type="entry name" value="METABOTROPIC GLUTAMATE RECEPTOR"/>
    <property type="match status" value="1"/>
</dbReference>
<evidence type="ECO:0000256" key="6">
    <source>
        <dbReference type="ARBA" id="ARBA00023157"/>
    </source>
</evidence>
<dbReference type="GO" id="GO:0004930">
    <property type="term" value="F:G protein-coupled receptor activity"/>
    <property type="evidence" value="ECO:0007669"/>
    <property type="project" value="UniProtKB-ARBA"/>
</dbReference>
<evidence type="ECO:0000256" key="7">
    <source>
        <dbReference type="ARBA" id="ARBA00023180"/>
    </source>
</evidence>
<dbReference type="InterPro" id="IPR001828">
    <property type="entry name" value="ANF_lig-bd_rcpt"/>
</dbReference>
<dbReference type="PRINTS" id="PR00593">
    <property type="entry name" value="MTABOTROPICR"/>
</dbReference>
<keyword evidence="2" id="KW-0812">Transmembrane</keyword>
<evidence type="ECO:0000256" key="1">
    <source>
        <dbReference type="ARBA" id="ARBA00004370"/>
    </source>
</evidence>
<keyword evidence="5" id="KW-0472">Membrane</keyword>
<dbReference type="FunFam" id="3.40.50.2300:FF:000219">
    <property type="entry name" value="Glutamate metabotropic receptor 5"/>
    <property type="match status" value="1"/>
</dbReference>